<comment type="caution">
    <text evidence="1">The sequence shown here is derived from an EMBL/GenBank/DDBJ whole genome shotgun (WGS) entry which is preliminary data.</text>
</comment>
<dbReference type="CDD" id="cd04301">
    <property type="entry name" value="NAT_SF"/>
    <property type="match status" value="1"/>
</dbReference>
<dbReference type="GO" id="GO:0005840">
    <property type="term" value="C:ribosome"/>
    <property type="evidence" value="ECO:0007669"/>
    <property type="project" value="UniProtKB-KW"/>
</dbReference>
<organism evidence="1 2">
    <name type="scientific">Catenibacillus scindens</name>
    <dbReference type="NCBI Taxonomy" id="673271"/>
    <lineage>
        <taxon>Bacteria</taxon>
        <taxon>Bacillati</taxon>
        <taxon>Bacillota</taxon>
        <taxon>Clostridia</taxon>
        <taxon>Lachnospirales</taxon>
        <taxon>Lachnospiraceae</taxon>
        <taxon>Catenibacillus</taxon>
    </lineage>
</organism>
<sequence length="209" mass="24378">MPDIHSISYREITYRDSRDLTDFIDRLQNPKNAPLYPQKRLLHHLYLMDSFCGCSYAKGAYVGQKLIGLILGRCQGQRTVHLHAAAQKKLLVLRLLASRLGRSYYNAYRLFNRADRWLLQTCPESFQGELIFIAVDPRFRHQGVALSLLGSFHAYMLSMGVGQICLFTDSACAVSFYDRQRFERLSTLYWPEKSRPQAFAFYLYKFSYF</sequence>
<gene>
    <name evidence="1" type="ORF">HNP82_000017</name>
</gene>
<dbReference type="Proteomes" id="UP000543642">
    <property type="component" value="Unassembled WGS sequence"/>
</dbReference>
<evidence type="ECO:0000313" key="1">
    <source>
        <dbReference type="EMBL" id="MBB5262923.1"/>
    </source>
</evidence>
<protein>
    <submittedName>
        <fullName evidence="1">Ribosomal protein S18 acetylase RimI-like enzyme</fullName>
    </submittedName>
</protein>
<accession>A0A7W8H7G7</accession>
<evidence type="ECO:0000313" key="2">
    <source>
        <dbReference type="Proteomes" id="UP000543642"/>
    </source>
</evidence>
<name>A0A7W8H7G7_9FIRM</name>
<keyword evidence="1" id="KW-0689">Ribosomal protein</keyword>
<dbReference type="InterPro" id="IPR016181">
    <property type="entry name" value="Acyl_CoA_acyltransferase"/>
</dbReference>
<dbReference type="SUPFAM" id="SSF55729">
    <property type="entry name" value="Acyl-CoA N-acyltransferases (Nat)"/>
    <property type="match status" value="1"/>
</dbReference>
<keyword evidence="2" id="KW-1185">Reference proteome</keyword>
<reference evidence="1 2" key="1">
    <citation type="submission" date="2020-08" db="EMBL/GenBank/DDBJ databases">
        <title>Genomic Encyclopedia of Type Strains, Phase IV (KMG-IV): sequencing the most valuable type-strain genomes for metagenomic binning, comparative biology and taxonomic classification.</title>
        <authorList>
            <person name="Goeker M."/>
        </authorList>
    </citation>
    <scope>NUCLEOTIDE SEQUENCE [LARGE SCALE GENOMIC DNA]</scope>
    <source>
        <strain evidence="1 2">DSM 106146</strain>
    </source>
</reference>
<dbReference type="RefSeq" id="WP_183770095.1">
    <property type="nucleotide sequence ID" value="NZ_JACHFW010000001.1"/>
</dbReference>
<dbReference type="AlphaFoldDB" id="A0A7W8H7G7"/>
<dbReference type="Gene3D" id="3.40.630.30">
    <property type="match status" value="1"/>
</dbReference>
<keyword evidence="1" id="KW-0687">Ribonucleoprotein</keyword>
<dbReference type="EMBL" id="JACHFW010000001">
    <property type="protein sequence ID" value="MBB5262923.1"/>
    <property type="molecule type" value="Genomic_DNA"/>
</dbReference>
<proteinExistence type="predicted"/>